<keyword evidence="1" id="KW-0472">Membrane</keyword>
<dbReference type="RefSeq" id="WP_133180647.1">
    <property type="nucleotide sequence ID" value="NZ_SMOD01000003.1"/>
</dbReference>
<dbReference type="OrthoDB" id="9114220at2"/>
<accession>A0A4R5LJL9</accession>
<organism evidence="2 3">
    <name type="scientific">Paraburkholderia guartelaensis</name>
    <dbReference type="NCBI Taxonomy" id="2546446"/>
    <lineage>
        <taxon>Bacteria</taxon>
        <taxon>Pseudomonadati</taxon>
        <taxon>Pseudomonadota</taxon>
        <taxon>Betaproteobacteria</taxon>
        <taxon>Burkholderiales</taxon>
        <taxon>Burkholderiaceae</taxon>
        <taxon>Paraburkholderia</taxon>
    </lineage>
</organism>
<dbReference type="AlphaFoldDB" id="A0A4R5LJL9"/>
<sequence length="124" mass="14096">MSLRTKLDRWHNVGSFAVRRLADYVELLSIEIAETRARLLREFIALVALTVCASFTLSFFCIALIVSALNTPYFLLVVWGIAIAWLTLSLIALLAFRAPRPTQSFDILRDEVRADLQSLREVLK</sequence>
<name>A0A4R5LJL9_9BURK</name>
<keyword evidence="1" id="KW-0812">Transmembrane</keyword>
<dbReference type="InterPro" id="IPR009937">
    <property type="entry name" value="Phage_holin_3_6"/>
</dbReference>
<reference evidence="2 3" key="1">
    <citation type="submission" date="2019-03" db="EMBL/GenBank/DDBJ databases">
        <title>Paraburkholderia sp. isolated from native Mimosa gymnas in Guartela State Park, Brazil.</title>
        <authorList>
            <person name="Paulitsch F."/>
            <person name="Hungria M."/>
            <person name="Delamuta J.R.M."/>
            <person name="Ribeiro R.A."/>
            <person name="Dall'Agnol R."/>
            <person name="Silva J.S.B."/>
        </authorList>
    </citation>
    <scope>NUCLEOTIDE SEQUENCE [LARGE SCALE GENOMIC DNA]</scope>
    <source>
        <strain evidence="2 3">CNPSo 3008</strain>
    </source>
</reference>
<dbReference type="Proteomes" id="UP000295606">
    <property type="component" value="Unassembled WGS sequence"/>
</dbReference>
<proteinExistence type="predicted"/>
<comment type="caution">
    <text evidence="2">The sequence shown here is derived from an EMBL/GenBank/DDBJ whole genome shotgun (WGS) entry which is preliminary data.</text>
</comment>
<gene>
    <name evidence="2" type="ORF">E1N52_04660</name>
</gene>
<evidence type="ECO:0000256" key="1">
    <source>
        <dbReference type="SAM" id="Phobius"/>
    </source>
</evidence>
<keyword evidence="1" id="KW-1133">Transmembrane helix</keyword>
<dbReference type="EMBL" id="SMOD01000003">
    <property type="protein sequence ID" value="TDG09817.1"/>
    <property type="molecule type" value="Genomic_DNA"/>
</dbReference>
<protein>
    <submittedName>
        <fullName evidence="2">Phage holin family protein</fullName>
    </submittedName>
</protein>
<feature type="transmembrane region" description="Helical" evidence="1">
    <location>
        <begin position="43"/>
        <end position="67"/>
    </location>
</feature>
<evidence type="ECO:0000313" key="3">
    <source>
        <dbReference type="Proteomes" id="UP000295606"/>
    </source>
</evidence>
<feature type="transmembrane region" description="Helical" evidence="1">
    <location>
        <begin position="73"/>
        <end position="96"/>
    </location>
</feature>
<evidence type="ECO:0000313" key="2">
    <source>
        <dbReference type="EMBL" id="TDG09817.1"/>
    </source>
</evidence>
<dbReference type="Pfam" id="PF07332">
    <property type="entry name" value="Phage_holin_3_6"/>
    <property type="match status" value="1"/>
</dbReference>